<evidence type="ECO:0000313" key="3">
    <source>
        <dbReference type="EMBL" id="XDQ26789.1"/>
    </source>
</evidence>
<dbReference type="EMBL" id="CP163435">
    <property type="protein sequence ID" value="XDQ26789.1"/>
    <property type="molecule type" value="Genomic_DNA"/>
</dbReference>
<dbReference type="AlphaFoldDB" id="A0AB39P8U1"/>
<dbReference type="InterPro" id="IPR051448">
    <property type="entry name" value="CdaR-like_regulators"/>
</dbReference>
<dbReference type="RefSeq" id="WP_369234037.1">
    <property type="nucleotide sequence ID" value="NZ_CP163435.1"/>
</dbReference>
<dbReference type="InterPro" id="IPR025736">
    <property type="entry name" value="PucR_C-HTH_dom"/>
</dbReference>
<gene>
    <name evidence="3" type="ORF">AB5J56_19670</name>
</gene>
<dbReference type="PANTHER" id="PTHR33744:SF17">
    <property type="entry name" value="CONSERVED PROTEIN"/>
    <property type="match status" value="1"/>
</dbReference>
<sequence length="501" mass="53684">MALVKAAGAAGAAAVALRARGGLSEPLRAAARAADVAVLGVPSGVRWDELESGVRDALHARRAALPREARDGLRSLARTVATLTHGLVSIEDTAYSVLAYAGPSEEADEVRRHSVQGRTCPEPYLALLRQWGVYRRVRDGDVVEVEERPELDVRRRLVIGISAGTRQLGTIWVQEGARPFADGAERALRGAARLAATPLVDHYYEGDPSARLLSRSDLAHGLLTGRFNAVAVALHLGIPASSAAAVVAFDLRDLAADEDSAVRSARLAEAADIIAVHAAAYGRNTLVAQACGQIYAMLPEPESAERGDPAESAESAESAETAESDEAPLVRWATDLVGQLRHHTRTPVQAVVAGTAPRLEDVPAVKLRGHHALQIMARTPERTVDTHRRLTAPLMVRDLMALLAEHDEIRHPALEALIARDAEHGTHLAESLLHYLDAFGDVMAAASALNVHPNTLRYRIRKATTLTGLDLDDPEHRLAAMLQLRLHRDAPEAPGLGAPGW</sequence>
<feature type="domain" description="PucR C-terminal helix-turn-helix" evidence="2">
    <location>
        <begin position="428"/>
        <end position="486"/>
    </location>
</feature>
<reference evidence="3" key="1">
    <citation type="submission" date="2024-07" db="EMBL/GenBank/DDBJ databases">
        <authorList>
            <person name="Yu S.T."/>
        </authorList>
    </citation>
    <scope>NUCLEOTIDE SEQUENCE</scope>
    <source>
        <strain evidence="3">R21</strain>
    </source>
</reference>
<evidence type="ECO:0000256" key="1">
    <source>
        <dbReference type="SAM" id="MobiDB-lite"/>
    </source>
</evidence>
<name>A0AB39P8U1_9ACTN</name>
<proteinExistence type="predicted"/>
<dbReference type="Gene3D" id="1.10.10.2840">
    <property type="entry name" value="PucR C-terminal helix-turn-helix domain"/>
    <property type="match status" value="1"/>
</dbReference>
<feature type="compositionally biased region" description="Low complexity" evidence="1">
    <location>
        <begin position="310"/>
        <end position="319"/>
    </location>
</feature>
<organism evidence="3">
    <name type="scientific">Streptomyces sp. R21</name>
    <dbReference type="NCBI Taxonomy" id="3238627"/>
    <lineage>
        <taxon>Bacteria</taxon>
        <taxon>Bacillati</taxon>
        <taxon>Actinomycetota</taxon>
        <taxon>Actinomycetes</taxon>
        <taxon>Kitasatosporales</taxon>
        <taxon>Streptomycetaceae</taxon>
        <taxon>Streptomyces</taxon>
    </lineage>
</organism>
<dbReference type="InterPro" id="IPR042070">
    <property type="entry name" value="PucR_C-HTH_sf"/>
</dbReference>
<feature type="region of interest" description="Disordered" evidence="1">
    <location>
        <begin position="302"/>
        <end position="325"/>
    </location>
</feature>
<dbReference type="Pfam" id="PF13556">
    <property type="entry name" value="HTH_30"/>
    <property type="match status" value="1"/>
</dbReference>
<dbReference type="PANTHER" id="PTHR33744">
    <property type="entry name" value="CARBOHYDRATE DIACID REGULATOR"/>
    <property type="match status" value="1"/>
</dbReference>
<accession>A0AB39P8U1</accession>
<evidence type="ECO:0000259" key="2">
    <source>
        <dbReference type="Pfam" id="PF13556"/>
    </source>
</evidence>
<protein>
    <submittedName>
        <fullName evidence="3">PucR family transcriptional regulator</fullName>
    </submittedName>
</protein>